<evidence type="ECO:0000256" key="1">
    <source>
        <dbReference type="ARBA" id="ARBA00004651"/>
    </source>
</evidence>
<feature type="region of interest" description="Disordered" evidence="5">
    <location>
        <begin position="477"/>
        <end position="498"/>
    </location>
</feature>
<dbReference type="EMBL" id="CP035491">
    <property type="protein sequence ID" value="QAY73051.1"/>
    <property type="molecule type" value="Genomic_DNA"/>
</dbReference>
<feature type="domain" description="Major facilitator superfamily (MFS) profile" evidence="7">
    <location>
        <begin position="30"/>
        <end position="476"/>
    </location>
</feature>
<keyword evidence="2 6" id="KW-0812">Transmembrane</keyword>
<feature type="transmembrane region" description="Helical" evidence="6">
    <location>
        <begin position="153"/>
        <end position="173"/>
    </location>
</feature>
<dbReference type="GO" id="GO:0005886">
    <property type="term" value="C:plasma membrane"/>
    <property type="evidence" value="ECO:0007669"/>
    <property type="project" value="UniProtKB-SubCell"/>
</dbReference>
<feature type="transmembrane region" description="Helical" evidence="6">
    <location>
        <begin position="282"/>
        <end position="303"/>
    </location>
</feature>
<dbReference type="SUPFAM" id="SSF103473">
    <property type="entry name" value="MFS general substrate transporter"/>
    <property type="match status" value="2"/>
</dbReference>
<protein>
    <submittedName>
        <fullName evidence="8">MFS transporter</fullName>
    </submittedName>
</protein>
<feature type="transmembrane region" description="Helical" evidence="6">
    <location>
        <begin position="323"/>
        <end position="345"/>
    </location>
</feature>
<comment type="subcellular location">
    <subcellularLocation>
        <location evidence="1">Cell membrane</location>
        <topology evidence="1">Multi-pass membrane protein</topology>
    </subcellularLocation>
</comment>
<dbReference type="AlphaFoldDB" id="A0A4V0YH07"/>
<dbReference type="Gene3D" id="1.20.1250.20">
    <property type="entry name" value="MFS general substrate transporter like domains"/>
    <property type="match status" value="1"/>
</dbReference>
<dbReference type="PROSITE" id="PS50850">
    <property type="entry name" value="MFS"/>
    <property type="match status" value="1"/>
</dbReference>
<dbReference type="InterPro" id="IPR001958">
    <property type="entry name" value="Tet-R_TetA/multi-R_MdtG-like"/>
</dbReference>
<dbReference type="KEGG" id="agf:ET445_06510"/>
<feature type="compositionally biased region" description="Low complexity" evidence="5">
    <location>
        <begin position="477"/>
        <end position="486"/>
    </location>
</feature>
<dbReference type="PRINTS" id="PR01035">
    <property type="entry name" value="TCRTETA"/>
</dbReference>
<evidence type="ECO:0000313" key="9">
    <source>
        <dbReference type="Proteomes" id="UP000291259"/>
    </source>
</evidence>
<feature type="transmembrane region" description="Helical" evidence="6">
    <location>
        <begin position="376"/>
        <end position="401"/>
    </location>
</feature>
<feature type="transmembrane region" description="Helical" evidence="6">
    <location>
        <begin position="63"/>
        <end position="84"/>
    </location>
</feature>
<keyword evidence="4 6" id="KW-0472">Membrane</keyword>
<organism evidence="8 9">
    <name type="scientific">Agromyces protaetiae</name>
    <dbReference type="NCBI Taxonomy" id="2509455"/>
    <lineage>
        <taxon>Bacteria</taxon>
        <taxon>Bacillati</taxon>
        <taxon>Actinomycetota</taxon>
        <taxon>Actinomycetes</taxon>
        <taxon>Micrococcales</taxon>
        <taxon>Microbacteriaceae</taxon>
        <taxon>Agromyces</taxon>
    </lineage>
</organism>
<proteinExistence type="predicted"/>
<dbReference type="Pfam" id="PF07690">
    <property type="entry name" value="MFS_1"/>
    <property type="match status" value="1"/>
</dbReference>
<dbReference type="GO" id="GO:0022857">
    <property type="term" value="F:transmembrane transporter activity"/>
    <property type="evidence" value="ECO:0007669"/>
    <property type="project" value="InterPro"/>
</dbReference>
<accession>A0A4V0YH07</accession>
<evidence type="ECO:0000259" key="7">
    <source>
        <dbReference type="PROSITE" id="PS50850"/>
    </source>
</evidence>
<dbReference type="OrthoDB" id="4484751at2"/>
<dbReference type="InterPro" id="IPR036259">
    <property type="entry name" value="MFS_trans_sf"/>
</dbReference>
<evidence type="ECO:0000256" key="4">
    <source>
        <dbReference type="ARBA" id="ARBA00023136"/>
    </source>
</evidence>
<gene>
    <name evidence="8" type="ORF">ET445_06510</name>
</gene>
<sequence length="512" mass="51774">MTTSTAPRTVAAPRRAPEASFFPPRRPGVAFAGIALAFLSFALLQNLLIPVLPVMQTELRTDAAGITWALTAWLITAAVATPLLGKVGDLVGKRRTVLVSLVAIGLGSIVAALAQDLTVLVVGRVLQGLGGAVFPLGFGLVRDLFPRERVAGRIGALSAIMGIGAGVGTVLAGPLSELVGWRGLFLIPLAGVLVAGALLVRDRTLESRATGRVNALSALLLSGWLVALLTPLSTGSQLGWGSPFVLGLLGLAAVLFVGWLAVELRSREPLIDLRVMSLPGVWNANLASLLIGAAMFGVFAYFARFVQTPTSTGYGLGASVAESGLLMLPMLVTMSGVGFLVGAINRVVGLRVQLAVAAALIAISTASLALEHGAAWELAAAAGVFGIGLGLAIAATTSIVVQNVPASQTGVATGANANIRTIGSALGTALMTAIVTGSADAAGLPTEVAYQTGFLVLAGLALLASVVALLPSRRRAGATSAGADAAEPTERADETALEEADELALASAVAEA</sequence>
<feature type="transmembrane region" description="Helical" evidence="6">
    <location>
        <begin position="422"/>
        <end position="442"/>
    </location>
</feature>
<dbReference type="Gene3D" id="1.20.1720.10">
    <property type="entry name" value="Multidrug resistance protein D"/>
    <property type="match status" value="1"/>
</dbReference>
<dbReference type="Proteomes" id="UP000291259">
    <property type="component" value="Chromosome"/>
</dbReference>
<keyword evidence="3 6" id="KW-1133">Transmembrane helix</keyword>
<evidence type="ECO:0000256" key="5">
    <source>
        <dbReference type="SAM" id="MobiDB-lite"/>
    </source>
</evidence>
<reference evidence="8 9" key="1">
    <citation type="submission" date="2019-01" db="EMBL/GenBank/DDBJ databases">
        <title>Genome sequencing of strain FW100M-8.</title>
        <authorList>
            <person name="Heo J."/>
            <person name="Kim S.-J."/>
            <person name="Kim J.-S."/>
            <person name="Hong S.-B."/>
            <person name="Kwon S.-W."/>
        </authorList>
    </citation>
    <scope>NUCLEOTIDE SEQUENCE [LARGE SCALE GENOMIC DNA]</scope>
    <source>
        <strain evidence="8 9">FW100M-8</strain>
    </source>
</reference>
<keyword evidence="9" id="KW-1185">Reference proteome</keyword>
<feature type="transmembrane region" description="Helical" evidence="6">
    <location>
        <begin position="244"/>
        <end position="262"/>
    </location>
</feature>
<feature type="transmembrane region" description="Helical" evidence="6">
    <location>
        <begin position="448"/>
        <end position="470"/>
    </location>
</feature>
<feature type="transmembrane region" description="Helical" evidence="6">
    <location>
        <begin position="121"/>
        <end position="141"/>
    </location>
</feature>
<feature type="transmembrane region" description="Helical" evidence="6">
    <location>
        <begin position="179"/>
        <end position="201"/>
    </location>
</feature>
<dbReference type="CDD" id="cd17504">
    <property type="entry name" value="MFS_MMR_MDR_like"/>
    <property type="match status" value="1"/>
</dbReference>
<feature type="transmembrane region" description="Helical" evidence="6">
    <location>
        <begin position="96"/>
        <end position="115"/>
    </location>
</feature>
<evidence type="ECO:0000256" key="2">
    <source>
        <dbReference type="ARBA" id="ARBA00022692"/>
    </source>
</evidence>
<evidence type="ECO:0000313" key="8">
    <source>
        <dbReference type="EMBL" id="QAY73051.1"/>
    </source>
</evidence>
<evidence type="ECO:0000256" key="6">
    <source>
        <dbReference type="SAM" id="Phobius"/>
    </source>
</evidence>
<dbReference type="RefSeq" id="WP_129189929.1">
    <property type="nucleotide sequence ID" value="NZ_CP035491.1"/>
</dbReference>
<dbReference type="PANTHER" id="PTHR23501">
    <property type="entry name" value="MAJOR FACILITATOR SUPERFAMILY"/>
    <property type="match status" value="1"/>
</dbReference>
<feature type="transmembrane region" description="Helical" evidence="6">
    <location>
        <begin position="352"/>
        <end position="370"/>
    </location>
</feature>
<dbReference type="PANTHER" id="PTHR23501:SF197">
    <property type="entry name" value="COMD"/>
    <property type="match status" value="1"/>
</dbReference>
<feature type="transmembrane region" description="Helical" evidence="6">
    <location>
        <begin position="213"/>
        <end position="232"/>
    </location>
</feature>
<dbReference type="InterPro" id="IPR020846">
    <property type="entry name" value="MFS_dom"/>
</dbReference>
<evidence type="ECO:0000256" key="3">
    <source>
        <dbReference type="ARBA" id="ARBA00022989"/>
    </source>
</evidence>
<dbReference type="InterPro" id="IPR011701">
    <property type="entry name" value="MFS"/>
</dbReference>
<feature type="transmembrane region" description="Helical" evidence="6">
    <location>
        <begin position="29"/>
        <end position="51"/>
    </location>
</feature>
<name>A0A4V0YH07_9MICO</name>